<evidence type="ECO:0000313" key="6">
    <source>
        <dbReference type="Proteomes" id="UP000244013"/>
    </source>
</evidence>
<dbReference type="GO" id="GO:0000160">
    <property type="term" value="P:phosphorelay signal transduction system"/>
    <property type="evidence" value="ECO:0007669"/>
    <property type="project" value="InterPro"/>
</dbReference>
<dbReference type="RefSeq" id="WP_167397753.1">
    <property type="nucleotide sequence ID" value="NZ_QAYE01000011.1"/>
</dbReference>
<feature type="domain" description="HTH luxR-type" evidence="3">
    <location>
        <begin position="150"/>
        <end position="215"/>
    </location>
</feature>
<organism evidence="5 6">
    <name type="scientific">Sphingomonas faeni</name>
    <dbReference type="NCBI Taxonomy" id="185950"/>
    <lineage>
        <taxon>Bacteria</taxon>
        <taxon>Pseudomonadati</taxon>
        <taxon>Pseudomonadota</taxon>
        <taxon>Alphaproteobacteria</taxon>
        <taxon>Sphingomonadales</taxon>
        <taxon>Sphingomonadaceae</taxon>
        <taxon>Sphingomonas</taxon>
    </lineage>
</organism>
<keyword evidence="2" id="KW-0597">Phosphoprotein</keyword>
<evidence type="ECO:0000313" key="5">
    <source>
        <dbReference type="EMBL" id="PTW44205.1"/>
    </source>
</evidence>
<dbReference type="SUPFAM" id="SSF52172">
    <property type="entry name" value="CheY-like"/>
    <property type="match status" value="1"/>
</dbReference>
<protein>
    <submittedName>
        <fullName evidence="5">LuxR family two component transcriptional regulator</fullName>
    </submittedName>
</protein>
<name>A0A2T5TY74_9SPHN</name>
<evidence type="ECO:0000259" key="4">
    <source>
        <dbReference type="PROSITE" id="PS50110"/>
    </source>
</evidence>
<dbReference type="InterPro" id="IPR016032">
    <property type="entry name" value="Sig_transdc_resp-reg_C-effctor"/>
</dbReference>
<gene>
    <name evidence="5" type="ORF">C8J25_11141</name>
</gene>
<dbReference type="EMBL" id="QAYE01000011">
    <property type="protein sequence ID" value="PTW44205.1"/>
    <property type="molecule type" value="Genomic_DNA"/>
</dbReference>
<evidence type="ECO:0000256" key="1">
    <source>
        <dbReference type="ARBA" id="ARBA00023125"/>
    </source>
</evidence>
<keyword evidence="1" id="KW-0238">DNA-binding</keyword>
<dbReference type="PROSITE" id="PS50110">
    <property type="entry name" value="RESPONSE_REGULATORY"/>
    <property type="match status" value="1"/>
</dbReference>
<reference evidence="5 6" key="1">
    <citation type="submission" date="2018-04" db="EMBL/GenBank/DDBJ databases">
        <title>Genomic Encyclopedia of Type Strains, Phase III (KMG-III): the genomes of soil and plant-associated and newly described type strains.</title>
        <authorList>
            <person name="Whitman W."/>
        </authorList>
    </citation>
    <scope>NUCLEOTIDE SEQUENCE [LARGE SCALE GENOMIC DNA]</scope>
    <source>
        <strain evidence="5 6">MA-olki</strain>
    </source>
</reference>
<dbReference type="GeneID" id="91007580"/>
<dbReference type="PROSITE" id="PS50043">
    <property type="entry name" value="HTH_LUXR_2"/>
    <property type="match status" value="1"/>
</dbReference>
<dbReference type="PANTHER" id="PTHR45566:SF2">
    <property type="entry name" value="NARL SUBFAMILY"/>
    <property type="match status" value="1"/>
</dbReference>
<dbReference type="PANTHER" id="PTHR45566">
    <property type="entry name" value="HTH-TYPE TRANSCRIPTIONAL REGULATOR YHJB-RELATED"/>
    <property type="match status" value="1"/>
</dbReference>
<dbReference type="SUPFAM" id="SSF46894">
    <property type="entry name" value="C-terminal effector domain of the bipartite response regulators"/>
    <property type="match status" value="1"/>
</dbReference>
<dbReference type="PROSITE" id="PS00622">
    <property type="entry name" value="HTH_LUXR_1"/>
    <property type="match status" value="1"/>
</dbReference>
<dbReference type="InterPro" id="IPR001789">
    <property type="entry name" value="Sig_transdc_resp-reg_receiver"/>
</dbReference>
<feature type="modified residue" description="4-aspartylphosphate" evidence="2">
    <location>
        <position position="58"/>
    </location>
</feature>
<dbReference type="Proteomes" id="UP000244013">
    <property type="component" value="Unassembled WGS sequence"/>
</dbReference>
<dbReference type="GO" id="GO:0003677">
    <property type="term" value="F:DNA binding"/>
    <property type="evidence" value="ECO:0007669"/>
    <property type="project" value="UniProtKB-KW"/>
</dbReference>
<feature type="domain" description="Response regulatory" evidence="4">
    <location>
        <begin position="6"/>
        <end position="122"/>
    </location>
</feature>
<dbReference type="InterPro" id="IPR000792">
    <property type="entry name" value="Tscrpt_reg_LuxR_C"/>
</dbReference>
<evidence type="ECO:0000259" key="3">
    <source>
        <dbReference type="PROSITE" id="PS50043"/>
    </source>
</evidence>
<dbReference type="InterPro" id="IPR051015">
    <property type="entry name" value="EvgA-like"/>
</dbReference>
<dbReference type="Gene3D" id="3.40.50.2300">
    <property type="match status" value="1"/>
</dbReference>
<dbReference type="InterPro" id="IPR011006">
    <property type="entry name" value="CheY-like_superfamily"/>
</dbReference>
<dbReference type="Pfam" id="PF00196">
    <property type="entry name" value="GerE"/>
    <property type="match status" value="1"/>
</dbReference>
<dbReference type="SMART" id="SM00421">
    <property type="entry name" value="HTH_LUXR"/>
    <property type="match status" value="1"/>
</dbReference>
<evidence type="ECO:0000256" key="2">
    <source>
        <dbReference type="PROSITE-ProRule" id="PRU00169"/>
    </source>
</evidence>
<dbReference type="CDD" id="cd06170">
    <property type="entry name" value="LuxR_C_like"/>
    <property type="match status" value="1"/>
</dbReference>
<dbReference type="PRINTS" id="PR00038">
    <property type="entry name" value="HTHLUXR"/>
</dbReference>
<sequence>MIEQVTISLLGANPVSLDGLSRLLTENNFKIVDSARNLSAIEVSTDVVNPSSHLILIDGLVEVHGAAFLDDVQKKLPLGLMIVLTDRFEYELMMECFQHDARAYIVKKISTDSLIAYLNLVAVGEKIMPSDLTESLLSRMPSTPSHAHRISMAETGLTAREEEILAGLVAGQPNKVISRRFMISEATVKVHVKAILRKIGVQNRTQAAIWAMGDRDDGGCSHMETCSHAQSGSSNAIEQL</sequence>
<proteinExistence type="predicted"/>
<comment type="caution">
    <text evidence="5">The sequence shown here is derived from an EMBL/GenBank/DDBJ whole genome shotgun (WGS) entry which is preliminary data.</text>
</comment>
<accession>A0A2T5TY74</accession>
<dbReference type="GO" id="GO:0006355">
    <property type="term" value="P:regulation of DNA-templated transcription"/>
    <property type="evidence" value="ECO:0007669"/>
    <property type="project" value="InterPro"/>
</dbReference>
<dbReference type="AlphaFoldDB" id="A0A2T5TY74"/>